<proteinExistence type="predicted"/>
<name>A0A1G8X0V5_9BACL</name>
<dbReference type="AlphaFoldDB" id="A0A1G8X0V5"/>
<organism evidence="1 2">
    <name type="scientific">Paenibacillus typhae</name>
    <dbReference type="NCBI Taxonomy" id="1174501"/>
    <lineage>
        <taxon>Bacteria</taxon>
        <taxon>Bacillati</taxon>
        <taxon>Bacillota</taxon>
        <taxon>Bacilli</taxon>
        <taxon>Bacillales</taxon>
        <taxon>Paenibacillaceae</taxon>
        <taxon>Paenibacillus</taxon>
    </lineage>
</organism>
<dbReference type="Proteomes" id="UP000199050">
    <property type="component" value="Unassembled WGS sequence"/>
</dbReference>
<dbReference type="Pfam" id="PF13344">
    <property type="entry name" value="Hydrolase_6"/>
    <property type="match status" value="1"/>
</dbReference>
<evidence type="ECO:0000313" key="2">
    <source>
        <dbReference type="Proteomes" id="UP000199050"/>
    </source>
</evidence>
<sequence length="268" mass="29390">MDIASYEAYCFDLDGTVFIGDRLLPGVEQAVTELRRRGKKILFLTNSAVHTPLDCLNRLAAMGLSCREEEILTALYVSGMYFARQEPEARLYLVGEEVMRRQMELCGVAVTDEPAAATHVLIGMDRSFTYEKLRLGMTAARSGAKLVAVNPDPVCPVPGGYIPDTWAIVKALEIAAGKPSELVMGKPSLYYAREALHKLGFAPEQCLMVGDRLETDILMGTGSGMHTALVLTGVSSRTDIERMQIQPHYVLDTLADIVLPGIIHERTS</sequence>
<dbReference type="STRING" id="1174501.SAMN05216192_12551"/>
<dbReference type="Gene3D" id="3.40.50.1000">
    <property type="entry name" value="HAD superfamily/HAD-like"/>
    <property type="match status" value="2"/>
</dbReference>
<dbReference type="InterPro" id="IPR036412">
    <property type="entry name" value="HAD-like_sf"/>
</dbReference>
<dbReference type="SUPFAM" id="SSF56784">
    <property type="entry name" value="HAD-like"/>
    <property type="match status" value="1"/>
</dbReference>
<dbReference type="PANTHER" id="PTHR19288:SF46">
    <property type="entry name" value="HALOACID DEHALOGENASE-LIKE HYDROLASE DOMAIN-CONTAINING PROTEIN 2"/>
    <property type="match status" value="1"/>
</dbReference>
<dbReference type="InterPro" id="IPR006357">
    <property type="entry name" value="HAD-SF_hydro_IIA"/>
</dbReference>
<dbReference type="NCBIfam" id="TIGR01460">
    <property type="entry name" value="HAD-SF-IIA"/>
    <property type="match status" value="1"/>
</dbReference>
<dbReference type="Pfam" id="PF13242">
    <property type="entry name" value="Hydrolase_like"/>
    <property type="match status" value="1"/>
</dbReference>
<dbReference type="InterPro" id="IPR023214">
    <property type="entry name" value="HAD_sf"/>
</dbReference>
<dbReference type="EMBL" id="FNDX01000025">
    <property type="protein sequence ID" value="SDJ83967.1"/>
    <property type="molecule type" value="Genomic_DNA"/>
</dbReference>
<dbReference type="PANTHER" id="PTHR19288">
    <property type="entry name" value="4-NITROPHENYLPHOSPHATASE-RELATED"/>
    <property type="match status" value="1"/>
</dbReference>
<gene>
    <name evidence="1" type="ORF">SAMN05216192_12551</name>
</gene>
<dbReference type="RefSeq" id="WP_167360726.1">
    <property type="nucleotide sequence ID" value="NZ_FNDX01000025.1"/>
</dbReference>
<dbReference type="GO" id="GO:0016791">
    <property type="term" value="F:phosphatase activity"/>
    <property type="evidence" value="ECO:0007669"/>
    <property type="project" value="TreeGrafter"/>
</dbReference>
<evidence type="ECO:0000313" key="1">
    <source>
        <dbReference type="EMBL" id="SDJ83967.1"/>
    </source>
</evidence>
<keyword evidence="2" id="KW-1185">Reference proteome</keyword>
<protein>
    <submittedName>
        <fullName evidence="1">Haloacid Dehalogenase Superfamily Class (Subfamily) IIA</fullName>
    </submittedName>
</protein>
<dbReference type="GO" id="GO:0005737">
    <property type="term" value="C:cytoplasm"/>
    <property type="evidence" value="ECO:0007669"/>
    <property type="project" value="TreeGrafter"/>
</dbReference>
<accession>A0A1G8X0V5</accession>
<reference evidence="2" key="1">
    <citation type="submission" date="2016-10" db="EMBL/GenBank/DDBJ databases">
        <authorList>
            <person name="Varghese N."/>
            <person name="Submissions S."/>
        </authorList>
    </citation>
    <scope>NUCLEOTIDE SEQUENCE [LARGE SCALE GENOMIC DNA]</scope>
    <source>
        <strain evidence="2">CGMCC 1.11012</strain>
    </source>
</reference>